<keyword evidence="9" id="KW-1185">Reference proteome</keyword>
<comment type="similarity">
    <text evidence="2">Belongs to the transpeptidase family.</text>
</comment>
<dbReference type="EMBL" id="BAAACW010000103">
    <property type="protein sequence ID" value="GAA0364590.1"/>
    <property type="molecule type" value="Genomic_DNA"/>
</dbReference>
<dbReference type="PANTHER" id="PTHR30627:SF25">
    <property type="entry name" value="PENICILLIN-BINDING PROTEIN 3"/>
    <property type="match status" value="1"/>
</dbReference>
<organism evidence="8 9">
    <name type="scientific">Alkalibacterium iburiense</name>
    <dbReference type="NCBI Taxonomy" id="290589"/>
    <lineage>
        <taxon>Bacteria</taxon>
        <taxon>Bacillati</taxon>
        <taxon>Bacillota</taxon>
        <taxon>Bacilli</taxon>
        <taxon>Lactobacillales</taxon>
        <taxon>Carnobacteriaceae</taxon>
        <taxon>Alkalibacterium</taxon>
    </lineage>
</organism>
<dbReference type="Gene3D" id="3.90.1310.10">
    <property type="entry name" value="Penicillin-binding protein 2a (Domain 2)"/>
    <property type="match status" value="1"/>
</dbReference>
<dbReference type="InterPro" id="IPR032710">
    <property type="entry name" value="NTF2-like_dom_sf"/>
</dbReference>
<feature type="domain" description="Penicillin-binding protein transpeptidase" evidence="5">
    <location>
        <begin position="371"/>
        <end position="641"/>
    </location>
</feature>
<feature type="domain" description="Penicillin-binding protein dimerisation" evidence="6">
    <location>
        <begin position="178"/>
        <end position="338"/>
    </location>
</feature>
<name>A0ABN0XHY4_9LACT</name>
<dbReference type="InterPro" id="IPR005311">
    <property type="entry name" value="PBP_dimer"/>
</dbReference>
<evidence type="ECO:0000256" key="2">
    <source>
        <dbReference type="ARBA" id="ARBA00007171"/>
    </source>
</evidence>
<dbReference type="InterPro" id="IPR036138">
    <property type="entry name" value="PBP_dimer_sf"/>
</dbReference>
<evidence type="ECO:0000313" key="9">
    <source>
        <dbReference type="Proteomes" id="UP001501166"/>
    </source>
</evidence>
<dbReference type="Pfam" id="PF05223">
    <property type="entry name" value="MecA_N"/>
    <property type="match status" value="1"/>
</dbReference>
<dbReference type="InterPro" id="IPR007887">
    <property type="entry name" value="MecA_N"/>
</dbReference>
<keyword evidence="4" id="KW-1133">Transmembrane helix</keyword>
<keyword evidence="3 4" id="KW-0472">Membrane</keyword>
<evidence type="ECO:0000256" key="4">
    <source>
        <dbReference type="SAM" id="Phobius"/>
    </source>
</evidence>
<comment type="caution">
    <text evidence="8">The sequence shown here is derived from an EMBL/GenBank/DDBJ whole genome shotgun (WGS) entry which is preliminary data.</text>
</comment>
<evidence type="ECO:0000313" key="8">
    <source>
        <dbReference type="EMBL" id="GAA0364590.1"/>
    </source>
</evidence>
<reference evidence="8 9" key="1">
    <citation type="journal article" date="2019" name="Int. J. Syst. Evol. Microbiol.">
        <title>The Global Catalogue of Microorganisms (GCM) 10K type strain sequencing project: providing services to taxonomists for standard genome sequencing and annotation.</title>
        <authorList>
            <consortium name="The Broad Institute Genomics Platform"/>
            <consortium name="The Broad Institute Genome Sequencing Center for Infectious Disease"/>
            <person name="Wu L."/>
            <person name="Ma J."/>
        </authorList>
    </citation>
    <scope>NUCLEOTIDE SEQUENCE [LARGE SCALE GENOMIC DNA]</scope>
    <source>
        <strain evidence="8 9">JCM 12662</strain>
    </source>
</reference>
<accession>A0ABN0XHY4</accession>
<dbReference type="RefSeq" id="WP_343755501.1">
    <property type="nucleotide sequence ID" value="NZ_BAAACW010000103.1"/>
</dbReference>
<evidence type="ECO:0000259" key="6">
    <source>
        <dbReference type="Pfam" id="PF03717"/>
    </source>
</evidence>
<sequence>MKTNKKGYKRKNRIPVIWIVLGVVVLSLSAIGGYLWYRNYQEEQLAIKRREEVEAMTQEYLTSFSDGDFDALIAHFTPESIEERGYTEEELIERYATVYSGIGATDIVITNQALSYVEQTDTYDLIYSVNMETALGPLSGLNFQTSIYETETENLVEWDYSLLFPNMEEGDTIRLSYTQPKRGSIYDRNGNMLAGEGEAWEAGLYPRALGEGEERANRLQTISDTYAISVERLEGLLSQGWVTEESFVPFQVVDETPEVPGVLYQKTVERVYPLREAAAHLIGYVGEVTAEDIENDAELRSGQFIGKAGLESIYESQLKGNLGGEIAIVDSEGDTKETILEREKEDGESLYLTIDSVIQEALYQTFEDEPGTAAMMHPRTGDFLALANSPSYDPQLFVRGISQTDYDTYLNDEDSPFLNRYAARYVPGSTFKILSAMVFLENGVTTPDKVHTIEGLQWSPETPDFGDHQITRVNDTVSEVDLETALVLSDNIFFAMEALEMGADAFEEALSVFPFGEPLDWPFEMSAAQFSNENTIDTDVLLADTAYGQGEILMNAIHQLVFYSPVLNEGALVQPNLIRDSNTSEPTSLISAETATTVESLLLETVNQSNGTANKLSALPYAVGAKTGTSEVAGEEGNETNGLLYVFDAEGYDYSFIAHLEGQRGGDVIDQFLPFLTTVKNEL</sequence>
<evidence type="ECO:0000259" key="7">
    <source>
        <dbReference type="Pfam" id="PF05223"/>
    </source>
</evidence>
<dbReference type="SUPFAM" id="SSF54427">
    <property type="entry name" value="NTF2-like"/>
    <property type="match status" value="1"/>
</dbReference>
<dbReference type="SUPFAM" id="SSF56519">
    <property type="entry name" value="Penicillin binding protein dimerisation domain"/>
    <property type="match status" value="1"/>
</dbReference>
<feature type="transmembrane region" description="Helical" evidence="4">
    <location>
        <begin position="16"/>
        <end position="37"/>
    </location>
</feature>
<protein>
    <submittedName>
        <fullName evidence="8">Penicillin-binding transpeptidase domain-containing protein</fullName>
    </submittedName>
</protein>
<evidence type="ECO:0000256" key="3">
    <source>
        <dbReference type="ARBA" id="ARBA00023136"/>
    </source>
</evidence>
<gene>
    <name evidence="8" type="ORF">GCM10008932_16120</name>
</gene>
<dbReference type="Gene3D" id="3.40.710.10">
    <property type="entry name" value="DD-peptidase/beta-lactamase superfamily"/>
    <property type="match status" value="1"/>
</dbReference>
<dbReference type="PANTHER" id="PTHR30627">
    <property type="entry name" value="PEPTIDOGLYCAN D,D-TRANSPEPTIDASE"/>
    <property type="match status" value="1"/>
</dbReference>
<keyword evidence="4" id="KW-0812">Transmembrane</keyword>
<feature type="domain" description="NTF2-like N-terminal transpeptidase" evidence="7">
    <location>
        <begin position="56"/>
        <end position="171"/>
    </location>
</feature>
<evidence type="ECO:0000259" key="5">
    <source>
        <dbReference type="Pfam" id="PF00905"/>
    </source>
</evidence>
<dbReference type="SUPFAM" id="SSF56601">
    <property type="entry name" value="beta-lactamase/transpeptidase-like"/>
    <property type="match status" value="1"/>
</dbReference>
<evidence type="ECO:0000256" key="1">
    <source>
        <dbReference type="ARBA" id="ARBA00004162"/>
    </source>
</evidence>
<comment type="subcellular location">
    <subcellularLocation>
        <location evidence="1">Cell membrane</location>
        <topology evidence="1">Single-pass membrane protein</topology>
    </subcellularLocation>
</comment>
<dbReference type="Proteomes" id="UP001501166">
    <property type="component" value="Unassembled WGS sequence"/>
</dbReference>
<dbReference type="Gene3D" id="3.10.450.100">
    <property type="entry name" value="NTF2-like, domain 1"/>
    <property type="match status" value="1"/>
</dbReference>
<dbReference type="InterPro" id="IPR012338">
    <property type="entry name" value="Beta-lactam/transpept-like"/>
</dbReference>
<dbReference type="Gene3D" id="3.30.1390.30">
    <property type="entry name" value="Penicillin-binding protein 2a, domain 3"/>
    <property type="match status" value="1"/>
</dbReference>
<dbReference type="InterPro" id="IPR050515">
    <property type="entry name" value="Beta-lactam/transpept"/>
</dbReference>
<proteinExistence type="inferred from homology"/>
<dbReference type="Pfam" id="PF00905">
    <property type="entry name" value="Transpeptidase"/>
    <property type="match status" value="1"/>
</dbReference>
<dbReference type="InterPro" id="IPR001460">
    <property type="entry name" value="PCN-bd_Tpept"/>
</dbReference>
<dbReference type="Pfam" id="PF03717">
    <property type="entry name" value="PBP_dimer"/>
    <property type="match status" value="1"/>
</dbReference>